<proteinExistence type="predicted"/>
<gene>
    <name evidence="2" type="ORF">DFO77_11410</name>
</gene>
<reference evidence="2 3" key="1">
    <citation type="submission" date="2018-07" db="EMBL/GenBank/DDBJ databases">
        <title>Freshwater and sediment microbial communities from various areas in North America, analyzing microbe dynamics in response to fracking.</title>
        <authorList>
            <person name="Lamendella R."/>
        </authorList>
    </citation>
    <scope>NUCLEOTIDE SEQUENCE [LARGE SCALE GENOMIC DNA]</scope>
    <source>
        <strain evidence="2 3">160A</strain>
    </source>
</reference>
<dbReference type="AlphaFoldDB" id="A0A368UZ16"/>
<sequence>MRKILMIGIMLLLSLSSQAQEENYISLYLLNFTRHIEWPEETREGNFVIEVLGHVSVYERLKELAEGKKAGSQPIEVRNYMSASNVGKPHIMFVGHWQSRQMQEVLQKIEGHCTLLVTEQEGMIDKGSAINFIVREGKIQYEFNKDNALNRGLVVSSRLWQMGISQN</sequence>
<dbReference type="Pfam" id="PF13689">
    <property type="entry name" value="DUF4154"/>
    <property type="match status" value="1"/>
</dbReference>
<organism evidence="2 3">
    <name type="scientific">Marinilabilia salmonicolor</name>
    <dbReference type="NCBI Taxonomy" id="989"/>
    <lineage>
        <taxon>Bacteria</taxon>
        <taxon>Pseudomonadati</taxon>
        <taxon>Bacteroidota</taxon>
        <taxon>Bacteroidia</taxon>
        <taxon>Marinilabiliales</taxon>
        <taxon>Marinilabiliaceae</taxon>
        <taxon>Marinilabilia</taxon>
    </lineage>
</organism>
<comment type="caution">
    <text evidence="2">The sequence shown here is derived from an EMBL/GenBank/DDBJ whole genome shotgun (WGS) entry which is preliminary data.</text>
</comment>
<dbReference type="InterPro" id="IPR025293">
    <property type="entry name" value="YfiR/HmsC-like"/>
</dbReference>
<name>A0A368UZ16_9BACT</name>
<dbReference type="Proteomes" id="UP000252733">
    <property type="component" value="Unassembled WGS sequence"/>
</dbReference>
<dbReference type="EMBL" id="QPIZ01000014">
    <property type="protein sequence ID" value="RCW32684.1"/>
    <property type="molecule type" value="Genomic_DNA"/>
</dbReference>
<protein>
    <submittedName>
        <fullName evidence="2">Uncharacterized protein DUF4154</fullName>
    </submittedName>
</protein>
<accession>A0A368UZ16</accession>
<feature type="chain" id="PRO_5016867939" evidence="1">
    <location>
        <begin position="20"/>
        <end position="167"/>
    </location>
</feature>
<keyword evidence="1" id="KW-0732">Signal</keyword>
<evidence type="ECO:0000313" key="3">
    <source>
        <dbReference type="Proteomes" id="UP000252733"/>
    </source>
</evidence>
<evidence type="ECO:0000256" key="1">
    <source>
        <dbReference type="SAM" id="SignalP"/>
    </source>
</evidence>
<feature type="signal peptide" evidence="1">
    <location>
        <begin position="1"/>
        <end position="19"/>
    </location>
</feature>
<keyword evidence="3" id="KW-1185">Reference proteome</keyword>
<evidence type="ECO:0000313" key="2">
    <source>
        <dbReference type="EMBL" id="RCW32684.1"/>
    </source>
</evidence>
<dbReference type="RefSeq" id="WP_114437209.1">
    <property type="nucleotide sequence ID" value="NZ_QPIZ01000014.1"/>
</dbReference>